<evidence type="ECO:0000256" key="1">
    <source>
        <dbReference type="SAM" id="MobiDB-lite"/>
    </source>
</evidence>
<organism evidence="3 4">
    <name type="scientific">Mycena chlorophos</name>
    <name type="common">Agaric fungus</name>
    <name type="synonym">Agaricus chlorophos</name>
    <dbReference type="NCBI Taxonomy" id="658473"/>
    <lineage>
        <taxon>Eukaryota</taxon>
        <taxon>Fungi</taxon>
        <taxon>Dikarya</taxon>
        <taxon>Basidiomycota</taxon>
        <taxon>Agaricomycotina</taxon>
        <taxon>Agaricomycetes</taxon>
        <taxon>Agaricomycetidae</taxon>
        <taxon>Agaricales</taxon>
        <taxon>Marasmiineae</taxon>
        <taxon>Mycenaceae</taxon>
        <taxon>Mycena</taxon>
    </lineage>
</organism>
<reference evidence="3" key="1">
    <citation type="submission" date="2014-09" db="EMBL/GenBank/DDBJ databases">
        <title>Genome sequence of the luminous mushroom Mycena chlorophos for searching fungal bioluminescence genes.</title>
        <authorList>
            <person name="Tanaka Y."/>
            <person name="Kasuga D."/>
            <person name="Oba Y."/>
            <person name="Hase S."/>
            <person name="Sato K."/>
            <person name="Oba Y."/>
            <person name="Sakakibara Y."/>
        </authorList>
    </citation>
    <scope>NUCLEOTIDE SEQUENCE</scope>
</reference>
<dbReference type="EMBL" id="DF849829">
    <property type="protein sequence ID" value="GAT59217.1"/>
    <property type="molecule type" value="Genomic_DNA"/>
</dbReference>
<evidence type="ECO:0000313" key="3">
    <source>
        <dbReference type="EMBL" id="GAT59217.1"/>
    </source>
</evidence>
<evidence type="ECO:0000259" key="2">
    <source>
        <dbReference type="Pfam" id="PF09820"/>
    </source>
</evidence>
<keyword evidence="4" id="KW-1185">Reference proteome</keyword>
<gene>
    <name evidence="3" type="ORF">MCHLO_15538</name>
</gene>
<protein>
    <recommendedName>
        <fullName evidence="2">AAA-ATPase-like domain-containing protein</fullName>
    </recommendedName>
</protein>
<proteinExistence type="predicted"/>
<evidence type="ECO:0000313" key="4">
    <source>
        <dbReference type="Proteomes" id="UP000815677"/>
    </source>
</evidence>
<feature type="compositionally biased region" description="Low complexity" evidence="1">
    <location>
        <begin position="58"/>
        <end position="74"/>
    </location>
</feature>
<dbReference type="Pfam" id="PF09820">
    <property type="entry name" value="AAA-ATPase_like"/>
    <property type="match status" value="1"/>
</dbReference>
<sequence length="714" mass="78800">MTTESPPYIVGAKRGANASPQTTYSPGRRVIRPVVEQSPAQLTVAPLTLVPSSPSAISFRSSSSTSGGSISPVPLSKRDRSPPYDESDSEFFVAKRRRVAAKTSTLPGYGDTEVATFQKWNLALVDKTSSLVLPPKFRYLLLRPPRFGKSTFLSQLRHTCDILARPPEQSEKTELSARHLCLHFQLDDPTHMEVGSITFDVEHAVSEALHSFLKQYRQHLGNVYNIMWHEPDALTQVIDVVRQRGLSLFVMVDDFDAPFRPVKPEVRKPSGTVASQAEIAEVMRDRLWAPLVAARDTIHKLIVSGSILPSAALCDELGLSVAPDFDMACGFTIEEAQQLSRRVLDREVPVRDLVRSSGQYSFSCSQPHPLLHPQRAITCIRQHQPRPVDLDLSDDDDDDDMPKHEDFVYFEKSRQDASFALLSNILNVLPETSHVPGAISISDVACLVSAGSVDVETEVDAPPVAFVGNDLSCPTWQALVGAGALTRCPNSPRTLRLSTVPGVLFVIHSCIDKAISDRFALCADFLTAWNAFSDGDPLLFTEMLQRILRELTKDSLGQPHEPGIRGVLELILHNDHVIRPEEQADYSFISDDLPSVLSIPGYFATEGELYHIQPVTLTLAGLWHGENPNAGTSIPTKEELATLYDTLLNEPEDTILRRSYRTTTMEIRSVASYMNSADETHFQLVAIGGAHVLYRGPKNSSANPGGEMEHPPDF</sequence>
<accession>A0ABQ0M7J9</accession>
<feature type="region of interest" description="Disordered" evidence="1">
    <location>
        <begin position="1"/>
        <end position="28"/>
    </location>
</feature>
<name>A0ABQ0M7J9_MYCCL</name>
<dbReference type="Proteomes" id="UP000815677">
    <property type="component" value="Unassembled WGS sequence"/>
</dbReference>
<dbReference type="InterPro" id="IPR018631">
    <property type="entry name" value="AAA-ATPase-like_dom"/>
</dbReference>
<feature type="region of interest" description="Disordered" evidence="1">
    <location>
        <begin position="58"/>
        <end position="89"/>
    </location>
</feature>
<feature type="domain" description="AAA-ATPase-like" evidence="2">
    <location>
        <begin position="113"/>
        <end position="259"/>
    </location>
</feature>